<evidence type="ECO:0000256" key="4">
    <source>
        <dbReference type="ARBA" id="ARBA00022723"/>
    </source>
</evidence>
<protein>
    <recommendedName>
        <fullName evidence="3">GTP cyclohydrolase 1 type 2 homolog</fullName>
    </recommendedName>
</protein>
<dbReference type="InterPro" id="IPR002678">
    <property type="entry name" value="DUF34/NIF3"/>
</dbReference>
<comment type="subunit">
    <text evidence="2">Homohexamer.</text>
</comment>
<dbReference type="PANTHER" id="PTHR13799:SF14">
    <property type="entry name" value="GTP CYCLOHYDROLASE 1 TYPE 2 HOMOLOG"/>
    <property type="match status" value="1"/>
</dbReference>
<dbReference type="Gene3D" id="3.40.1390.30">
    <property type="entry name" value="NIF3 (NGG1p interacting factor 3)-like"/>
    <property type="match status" value="2"/>
</dbReference>
<evidence type="ECO:0000313" key="5">
    <source>
        <dbReference type="EMBL" id="KDS93656.1"/>
    </source>
</evidence>
<sequence>MDRNPDSRSPTTAEVQPMTTIDRVTALLESLYPLQWAEEWDRVGLVLGDPTWEVQRIRLAVDPTVAEAREAAKREGTLLITHHPLLLRGASFLPATTGKGAVATEILRSRGGLWCGHTNSDRSQNGTVGAWLELLGLSDARALEPGKPADDESFFGLGAVGECAEPSTVGDVARLIAKSVPATAQGVLFTGEADREVRRIAVCPGAGDSFLEAATNAGVDLYITSDLRHHPALEHLESRADHSRVPALIDLPHYASEYLYLPRLASIVCEEFPDLEVEVSTLSSDPFTEAVR</sequence>
<dbReference type="InterPro" id="IPR036069">
    <property type="entry name" value="DUF34/NIF3_sf"/>
</dbReference>
<keyword evidence="6" id="KW-1185">Reference proteome</keyword>
<dbReference type="Proteomes" id="UP000030182">
    <property type="component" value="Unassembled WGS sequence"/>
</dbReference>
<accession>A0ABR4SPE7</accession>
<evidence type="ECO:0000256" key="3">
    <source>
        <dbReference type="ARBA" id="ARBA00022112"/>
    </source>
</evidence>
<evidence type="ECO:0000256" key="2">
    <source>
        <dbReference type="ARBA" id="ARBA00011643"/>
    </source>
</evidence>
<proteinExistence type="inferred from homology"/>
<evidence type="ECO:0000313" key="6">
    <source>
        <dbReference type="Proteomes" id="UP000030182"/>
    </source>
</evidence>
<gene>
    <name evidence="5" type="ORF">DHOM_04255</name>
</gene>
<dbReference type="Pfam" id="PF01784">
    <property type="entry name" value="DUF34_NIF3"/>
    <property type="match status" value="1"/>
</dbReference>
<comment type="caution">
    <text evidence="5">The sequence shown here is derived from an EMBL/GenBank/DDBJ whole genome shotgun (WGS) entry which is preliminary data.</text>
</comment>
<dbReference type="SUPFAM" id="SSF102705">
    <property type="entry name" value="NIF3 (NGG1p interacting factor 3)-like"/>
    <property type="match status" value="1"/>
</dbReference>
<name>A0ABR4SPE7_9MICO</name>
<keyword evidence="4" id="KW-0479">Metal-binding</keyword>
<reference evidence="5 6" key="1">
    <citation type="submission" date="2014-01" db="EMBL/GenBank/DDBJ databases">
        <title>Draft genome sequence of the multidrug-resistant clinical isolate Dermabacter hominis 1368.</title>
        <authorList>
            <person name="Albersmeier A."/>
            <person name="Bomholt C."/>
            <person name="Glaub A."/>
            <person name="Ruckert C."/>
            <person name="Soriano F."/>
            <person name="Fernandez-Natal I."/>
            <person name="Tauch A."/>
        </authorList>
    </citation>
    <scope>NUCLEOTIDE SEQUENCE [LARGE SCALE GENOMIC DNA]</scope>
    <source>
        <strain evidence="5 6">1368</strain>
    </source>
</reference>
<evidence type="ECO:0000256" key="1">
    <source>
        <dbReference type="ARBA" id="ARBA00006964"/>
    </source>
</evidence>
<organism evidence="5 6">
    <name type="scientific">Dermabacter hominis 1368</name>
    <dbReference type="NCBI Taxonomy" id="1450519"/>
    <lineage>
        <taxon>Bacteria</taxon>
        <taxon>Bacillati</taxon>
        <taxon>Actinomycetota</taxon>
        <taxon>Actinomycetes</taxon>
        <taxon>Micrococcales</taxon>
        <taxon>Dermabacteraceae</taxon>
        <taxon>Dermabacter</taxon>
    </lineage>
</organism>
<comment type="similarity">
    <text evidence="1">Belongs to the GTP cyclohydrolase I type 2/NIF3 family.</text>
</comment>
<dbReference type="EMBL" id="JDRS01000005">
    <property type="protein sequence ID" value="KDS93656.1"/>
    <property type="molecule type" value="Genomic_DNA"/>
</dbReference>
<dbReference type="PANTHER" id="PTHR13799">
    <property type="entry name" value="NGG1 INTERACTING FACTOR 3"/>
    <property type="match status" value="1"/>
</dbReference>